<sequence>MTTSEREWWRRPFATFQTNLQEIDAGMDVPAVLDTIESVGADTWLLNVGGIVSFHPSDLPFQTPTSYLATRPSGDLVGDAVAAAHARGVRVIARIDLSKVAEPIAREHPDWLFVSARGEPQVYESLHSTCPNRAYWQTHAVDIVGEVLDRYPVDGFFFNWFSFNAHDYAGRDHGVCHCEDCARAYAAFGDGARLPVDADDPEHPRWQEFTRACIADLGGRIAEEIERRSPGTPLVLQRGTALPYGEVGNSLGRVAWPHASGDVVSVRKSLAPEVPVLVLLVSFLDIGYRFAADQTERFLQYLLQAIARGGNPCVYVMGDPTRVPSPHLEAVGEVVRLFRWHADVYDGLHPAAPIALVRPSLTSRSAGYEGDGDAALALDEYRGLHRALQERHRPFDVVDRSALAGITAEALERFELVVLPALGPLGASVSAVLDEYVRRGGHLLLTGDTALDGGAVEVSTHPATTLSDTERHGSALRSVYALPSPPPPGGLPSSFSAPVLPVLGELRRFAWRDDAVPFGAVTTAAPWGPPEKSFGHRVTEDPMGATRRSGRGAVTALAVTLGAAYSAAGTREVRDELVRRVDDLARPWVETDLPEQVEVVVARSGDRLVLHVLNQTGVRDGTVLRHVPLREVSIRIRTVDAVGRVDLLVDGTSQRSERDAAGVVTVTIRHLGLFEVVVLAP</sequence>
<dbReference type="AlphaFoldDB" id="A0A941D867"/>
<protein>
    <submittedName>
        <fullName evidence="2">Beta-galactosidase</fullName>
        <ecNumber evidence="2">3.2.1.23</ecNumber>
    </submittedName>
</protein>
<comment type="caution">
    <text evidence="2">The sequence shown here is derived from an EMBL/GenBank/DDBJ whole genome shotgun (WGS) entry which is preliminary data.</text>
</comment>
<evidence type="ECO:0000313" key="2">
    <source>
        <dbReference type="EMBL" id="MBR7741702.1"/>
    </source>
</evidence>
<dbReference type="InterPro" id="IPR017853">
    <property type="entry name" value="GH"/>
</dbReference>
<dbReference type="Pfam" id="PF14871">
    <property type="entry name" value="GHL6"/>
    <property type="match status" value="1"/>
</dbReference>
<reference evidence="2" key="1">
    <citation type="submission" date="2021-04" db="EMBL/GenBank/DDBJ databases">
        <title>Phycicoccus avicenniae sp. nov., a novel endophytic actinomycetes isolated from branch of Avicennia mariana.</title>
        <authorList>
            <person name="Tuo L."/>
        </authorList>
    </citation>
    <scope>NUCLEOTIDE SEQUENCE</scope>
    <source>
        <strain evidence="2">BSK3Z-2</strain>
    </source>
</reference>
<feature type="region of interest" description="Disordered" evidence="1">
    <location>
        <begin position="527"/>
        <end position="549"/>
    </location>
</feature>
<dbReference type="InterPro" id="IPR029062">
    <property type="entry name" value="Class_I_gatase-like"/>
</dbReference>
<dbReference type="Gene3D" id="3.40.50.880">
    <property type="match status" value="1"/>
</dbReference>
<keyword evidence="2" id="KW-0326">Glycosidase</keyword>
<dbReference type="GO" id="GO:0004565">
    <property type="term" value="F:beta-galactosidase activity"/>
    <property type="evidence" value="ECO:0007669"/>
    <property type="project" value="UniProtKB-EC"/>
</dbReference>
<dbReference type="SUPFAM" id="SSF52317">
    <property type="entry name" value="Class I glutamine amidotransferase-like"/>
    <property type="match status" value="1"/>
</dbReference>
<dbReference type="CDD" id="cd03143">
    <property type="entry name" value="A4_beta-galactosidase_middle_domain"/>
    <property type="match status" value="1"/>
</dbReference>
<dbReference type="InterPro" id="IPR028212">
    <property type="entry name" value="GHL6"/>
</dbReference>
<evidence type="ECO:0000256" key="1">
    <source>
        <dbReference type="SAM" id="MobiDB-lite"/>
    </source>
</evidence>
<evidence type="ECO:0000313" key="3">
    <source>
        <dbReference type="Proteomes" id="UP000677016"/>
    </source>
</evidence>
<dbReference type="Gene3D" id="3.20.20.80">
    <property type="entry name" value="Glycosidases"/>
    <property type="match status" value="1"/>
</dbReference>
<proteinExistence type="predicted"/>
<gene>
    <name evidence="2" type="ORF">KC207_00135</name>
</gene>
<dbReference type="SUPFAM" id="SSF51445">
    <property type="entry name" value="(Trans)glycosidases"/>
    <property type="match status" value="1"/>
</dbReference>
<organism evidence="2 3">
    <name type="scientific">Phycicoccus avicenniae</name>
    <dbReference type="NCBI Taxonomy" id="2828860"/>
    <lineage>
        <taxon>Bacteria</taxon>
        <taxon>Bacillati</taxon>
        <taxon>Actinomycetota</taxon>
        <taxon>Actinomycetes</taxon>
        <taxon>Micrococcales</taxon>
        <taxon>Intrasporangiaceae</taxon>
        <taxon>Phycicoccus</taxon>
    </lineage>
</organism>
<dbReference type="EC" id="3.2.1.23" evidence="2"/>
<accession>A0A941D867</accession>
<dbReference type="EMBL" id="JAGSNF010000001">
    <property type="protein sequence ID" value="MBR7741702.1"/>
    <property type="molecule type" value="Genomic_DNA"/>
</dbReference>
<name>A0A941D867_9MICO</name>
<dbReference type="RefSeq" id="WP_211600788.1">
    <property type="nucleotide sequence ID" value="NZ_JAGSNF010000001.1"/>
</dbReference>
<dbReference type="Proteomes" id="UP000677016">
    <property type="component" value="Unassembled WGS sequence"/>
</dbReference>
<keyword evidence="3" id="KW-1185">Reference proteome</keyword>
<keyword evidence="2" id="KW-0378">Hydrolase</keyword>